<dbReference type="InterPro" id="IPR011021">
    <property type="entry name" value="Arrestin-like_N"/>
</dbReference>
<dbReference type="RefSeq" id="XP_022627865.1">
    <property type="nucleotide sequence ID" value="XM_022773385.1"/>
</dbReference>
<reference evidence="2 3" key="1">
    <citation type="submission" date="2014-12" db="EMBL/GenBank/DDBJ databases">
        <authorList>
            <person name="Neuveglise Cecile"/>
        </authorList>
    </citation>
    <scope>NUCLEOTIDE SEQUENCE [LARGE SCALE GENOMIC DNA]</scope>
    <source>
        <strain evidence="2 3">CBS 12615</strain>
    </source>
</reference>
<protein>
    <submittedName>
        <fullName evidence="2">LALA0S03e07250g1_1</fullName>
    </submittedName>
</protein>
<evidence type="ECO:0000313" key="3">
    <source>
        <dbReference type="Proteomes" id="UP000054304"/>
    </source>
</evidence>
<sequence length="428" mass="47948">MGPKLNVALNRPLNGEFYVSNEPISGIVDLELPKPASIISLSIALRGTSQTYVQITNTDYLTNGAFGTRSSHTLVHQTQTLFPPENIREASSGSKKGFQLSKGHYSYAFEFLMPNQLKCIGDHGRESSGFNKTTPDPRLPPSFNSDVIGEGMVDCENTYYKTGSVTYYMKAALVLGKIGLRLTPGNTIVEVYRALEFMPSPYDNGEHPLITHSDAGPLQKLWSKKDFKVGPKCAAKVEVKSPSLNRVFRLDYLFQPGCNKFDQISVTVNRKPAEMLSIKLLQLKLNLIEIVNYLSQGQVNAMIGTIPLVEINPNFELKICRVRNSQDGSMEWPLDTSQIPELVRYRFNETNMLYRGNRLFSFASCNIKRAFKFCLGLKLDINGSVFETEVLTTICDIGYFSIEDHEELPSYVVSDVPPFYSDRTEVAI</sequence>
<dbReference type="HOGENOM" id="CLU_540776_0_0_1"/>
<dbReference type="SUPFAM" id="SSF81296">
    <property type="entry name" value="E set domains"/>
    <property type="match status" value="1"/>
</dbReference>
<dbReference type="InterPro" id="IPR014752">
    <property type="entry name" value="Arrestin-like_C"/>
</dbReference>
<evidence type="ECO:0000259" key="1">
    <source>
        <dbReference type="Pfam" id="PF00339"/>
    </source>
</evidence>
<feature type="domain" description="Arrestin-like N-terminal" evidence="1">
    <location>
        <begin position="16"/>
        <end position="119"/>
    </location>
</feature>
<dbReference type="CDD" id="cd22952">
    <property type="entry name" value="ART10-like"/>
    <property type="match status" value="1"/>
</dbReference>
<dbReference type="OrthoDB" id="3365616at2759"/>
<dbReference type="Gene3D" id="2.60.40.640">
    <property type="match status" value="1"/>
</dbReference>
<evidence type="ECO:0000313" key="2">
    <source>
        <dbReference type="EMBL" id="CEP61631.1"/>
    </source>
</evidence>
<dbReference type="AlphaFoldDB" id="A0A0C7N4V8"/>
<dbReference type="STRING" id="1245769.A0A0C7N4V8"/>
<organism evidence="2 3">
    <name type="scientific">Lachancea lanzarotensis</name>
    <dbReference type="NCBI Taxonomy" id="1245769"/>
    <lineage>
        <taxon>Eukaryota</taxon>
        <taxon>Fungi</taxon>
        <taxon>Dikarya</taxon>
        <taxon>Ascomycota</taxon>
        <taxon>Saccharomycotina</taxon>
        <taxon>Saccharomycetes</taxon>
        <taxon>Saccharomycetales</taxon>
        <taxon>Saccharomycetaceae</taxon>
        <taxon>Lachancea</taxon>
    </lineage>
</organism>
<keyword evidence="3" id="KW-1185">Reference proteome</keyword>
<gene>
    <name evidence="2" type="ORF">LALA0_S03e07250g</name>
</gene>
<accession>A0A0C7N4V8</accession>
<proteinExistence type="predicted"/>
<dbReference type="Proteomes" id="UP000054304">
    <property type="component" value="Unassembled WGS sequence"/>
</dbReference>
<dbReference type="Pfam" id="PF00339">
    <property type="entry name" value="Arrestin_N"/>
    <property type="match status" value="1"/>
</dbReference>
<name>A0A0C7N4V8_9SACH</name>
<dbReference type="EMBL" id="LN736362">
    <property type="protein sequence ID" value="CEP61631.1"/>
    <property type="molecule type" value="Genomic_DNA"/>
</dbReference>
<dbReference type="GeneID" id="34685060"/>
<dbReference type="InterPro" id="IPR014756">
    <property type="entry name" value="Ig_E-set"/>
</dbReference>